<dbReference type="Pfam" id="PF00574">
    <property type="entry name" value="CLP_protease"/>
    <property type="match status" value="1"/>
</dbReference>
<dbReference type="PROSITE" id="PS00382">
    <property type="entry name" value="CLP_PROTEASE_HIS"/>
    <property type="match status" value="1"/>
</dbReference>
<feature type="transmembrane region" description="Helical" evidence="9">
    <location>
        <begin position="6"/>
        <end position="26"/>
    </location>
</feature>
<dbReference type="OrthoDB" id="2017408at2759"/>
<dbReference type="RefSeq" id="XP_013239122.1">
    <property type="nucleotide sequence ID" value="XM_013383668.1"/>
</dbReference>
<dbReference type="EC" id="3.4.21.92" evidence="7"/>
<dbReference type="InterPro" id="IPR033135">
    <property type="entry name" value="ClpP_His_AS"/>
</dbReference>
<reference evidence="10 11" key="1">
    <citation type="submission" date="2014-04" db="EMBL/GenBank/DDBJ databases">
        <title>A new species of microsporidia sheds light on the evolution of extreme parasitism.</title>
        <authorList>
            <person name="Haag K.L."/>
            <person name="James T.Y."/>
            <person name="Larsson R."/>
            <person name="Schaer T.M."/>
            <person name="Refardt D."/>
            <person name="Pombert J.-F."/>
            <person name="Ebert D."/>
        </authorList>
    </citation>
    <scope>NUCLEOTIDE SEQUENCE [LARGE SCALE GENOMIC DNA]</scope>
    <source>
        <strain evidence="10 11">UGP3</strain>
        <tissue evidence="10">Spores</tissue>
    </source>
</reference>
<dbReference type="PANTHER" id="PTHR10381:SF11">
    <property type="entry name" value="ATP-DEPENDENT CLP PROTEASE PROTEOLYTIC SUBUNIT, MITOCHONDRIAL"/>
    <property type="match status" value="1"/>
</dbReference>
<dbReference type="GO" id="GO:0004176">
    <property type="term" value="F:ATP-dependent peptidase activity"/>
    <property type="evidence" value="ECO:0007669"/>
    <property type="project" value="InterPro"/>
</dbReference>
<dbReference type="EMBL" id="JMKJ01000048">
    <property type="protein sequence ID" value="KGG52686.1"/>
    <property type="molecule type" value="Genomic_DNA"/>
</dbReference>
<keyword evidence="2 7" id="KW-0645">Protease</keyword>
<dbReference type="PROSITE" id="PS00381">
    <property type="entry name" value="CLP_PROTEASE_SER"/>
    <property type="match status" value="1"/>
</dbReference>
<dbReference type="Proteomes" id="UP000029725">
    <property type="component" value="Unassembled WGS sequence"/>
</dbReference>
<comment type="similarity">
    <text evidence="1 8">Belongs to the peptidase S14 family.</text>
</comment>
<protein>
    <recommendedName>
        <fullName evidence="8">ATP-dependent Clp protease proteolytic subunit</fullName>
        <ecNumber evidence="7">3.4.21.92</ecNumber>
    </recommendedName>
</protein>
<proteinExistence type="inferred from homology"/>
<name>A0A098VY33_9MICR</name>
<dbReference type="CDD" id="cd07017">
    <property type="entry name" value="S14_ClpP_2"/>
    <property type="match status" value="1"/>
</dbReference>
<keyword evidence="11" id="KW-1185">Reference proteome</keyword>
<evidence type="ECO:0000313" key="10">
    <source>
        <dbReference type="EMBL" id="KGG52686.1"/>
    </source>
</evidence>
<dbReference type="InterPro" id="IPR001907">
    <property type="entry name" value="ClpP"/>
</dbReference>
<keyword evidence="4 7" id="KW-0720">Serine protease</keyword>
<dbReference type="PANTHER" id="PTHR10381">
    <property type="entry name" value="ATP-DEPENDENT CLP PROTEASE PROTEOLYTIC SUBUNIT"/>
    <property type="match status" value="1"/>
</dbReference>
<feature type="active site" evidence="6">
    <location>
        <position position="43"/>
    </location>
</feature>
<comment type="caution">
    <text evidence="10">The sequence shown here is derived from an EMBL/GenBank/DDBJ whole genome shotgun (WGS) entry which is preliminary data.</text>
</comment>
<sequence>MQLIKAPVYTIAMGMAASMGSFLLAAGAPGHRKALPNSRIMVHQPSGGATGPAADIEIAAKEILRLRTLLNEIYARHTGQSLSTIERALDRDRYMTPEEAAGFGLIDGVLNATPSRQIL</sequence>
<keyword evidence="9" id="KW-0812">Transmembrane</keyword>
<dbReference type="GeneID" id="25258430"/>
<dbReference type="InterPro" id="IPR018215">
    <property type="entry name" value="ClpP_Ser_AS"/>
</dbReference>
<dbReference type="PRINTS" id="PR00127">
    <property type="entry name" value="CLPPROTEASEP"/>
</dbReference>
<evidence type="ECO:0000256" key="8">
    <source>
        <dbReference type="RuleBase" id="RU003567"/>
    </source>
</evidence>
<dbReference type="GO" id="GO:0004252">
    <property type="term" value="F:serine-type endopeptidase activity"/>
    <property type="evidence" value="ECO:0007669"/>
    <property type="project" value="UniProtKB-EC"/>
</dbReference>
<evidence type="ECO:0000256" key="2">
    <source>
        <dbReference type="ARBA" id="ARBA00022670"/>
    </source>
</evidence>
<dbReference type="GO" id="GO:0009368">
    <property type="term" value="C:endopeptidase Clp complex"/>
    <property type="evidence" value="ECO:0007669"/>
    <property type="project" value="TreeGrafter"/>
</dbReference>
<dbReference type="SUPFAM" id="SSF52096">
    <property type="entry name" value="ClpP/crotonase"/>
    <property type="match status" value="1"/>
</dbReference>
<evidence type="ECO:0000256" key="4">
    <source>
        <dbReference type="ARBA" id="ARBA00022825"/>
    </source>
</evidence>
<dbReference type="HOGENOM" id="CLU_058707_7_1_1"/>
<dbReference type="InterPro" id="IPR023562">
    <property type="entry name" value="ClpP/TepA"/>
</dbReference>
<dbReference type="AlphaFoldDB" id="A0A098VY33"/>
<evidence type="ECO:0000256" key="7">
    <source>
        <dbReference type="RuleBase" id="RU000549"/>
    </source>
</evidence>
<dbReference type="VEuPathDB" id="MicrosporidiaDB:DI09_143p40"/>
<evidence type="ECO:0000256" key="3">
    <source>
        <dbReference type="ARBA" id="ARBA00022801"/>
    </source>
</evidence>
<dbReference type="GO" id="GO:0051117">
    <property type="term" value="F:ATPase binding"/>
    <property type="evidence" value="ECO:0007669"/>
    <property type="project" value="TreeGrafter"/>
</dbReference>
<evidence type="ECO:0000256" key="5">
    <source>
        <dbReference type="PROSITE-ProRule" id="PRU10085"/>
    </source>
</evidence>
<evidence type="ECO:0000313" key="11">
    <source>
        <dbReference type="Proteomes" id="UP000029725"/>
    </source>
</evidence>
<accession>A0A098VY33</accession>
<keyword evidence="9" id="KW-1133">Transmembrane helix</keyword>
<evidence type="ECO:0000256" key="9">
    <source>
        <dbReference type="SAM" id="Phobius"/>
    </source>
</evidence>
<dbReference type="GO" id="GO:0006515">
    <property type="term" value="P:protein quality control for misfolded or incompletely synthesized proteins"/>
    <property type="evidence" value="ECO:0007669"/>
    <property type="project" value="TreeGrafter"/>
</dbReference>
<feature type="active site" evidence="5">
    <location>
        <position position="18"/>
    </location>
</feature>
<keyword evidence="3 7" id="KW-0378">Hydrolase</keyword>
<dbReference type="Gene3D" id="3.90.226.10">
    <property type="entry name" value="2-enoyl-CoA Hydratase, Chain A, domain 1"/>
    <property type="match status" value="1"/>
</dbReference>
<evidence type="ECO:0000256" key="6">
    <source>
        <dbReference type="PROSITE-ProRule" id="PRU10086"/>
    </source>
</evidence>
<organism evidence="10 11">
    <name type="scientific">Mitosporidium daphniae</name>
    <dbReference type="NCBI Taxonomy" id="1485682"/>
    <lineage>
        <taxon>Eukaryota</taxon>
        <taxon>Fungi</taxon>
        <taxon>Fungi incertae sedis</taxon>
        <taxon>Microsporidia</taxon>
        <taxon>Mitosporidium</taxon>
    </lineage>
</organism>
<evidence type="ECO:0000256" key="1">
    <source>
        <dbReference type="ARBA" id="ARBA00007039"/>
    </source>
</evidence>
<gene>
    <name evidence="10" type="ORF">DI09_143p40</name>
</gene>
<keyword evidence="9" id="KW-0472">Membrane</keyword>
<dbReference type="InterPro" id="IPR029045">
    <property type="entry name" value="ClpP/crotonase-like_dom_sf"/>
</dbReference>